<dbReference type="AlphaFoldDB" id="K3ZPF0"/>
<keyword evidence="2" id="KW-1185">Reference proteome</keyword>
<organism evidence="1 2">
    <name type="scientific">Setaria italica</name>
    <name type="common">Foxtail millet</name>
    <name type="synonym">Panicum italicum</name>
    <dbReference type="NCBI Taxonomy" id="4555"/>
    <lineage>
        <taxon>Eukaryota</taxon>
        <taxon>Viridiplantae</taxon>
        <taxon>Streptophyta</taxon>
        <taxon>Embryophyta</taxon>
        <taxon>Tracheophyta</taxon>
        <taxon>Spermatophyta</taxon>
        <taxon>Magnoliopsida</taxon>
        <taxon>Liliopsida</taxon>
        <taxon>Poales</taxon>
        <taxon>Poaceae</taxon>
        <taxon>PACMAD clade</taxon>
        <taxon>Panicoideae</taxon>
        <taxon>Panicodae</taxon>
        <taxon>Paniceae</taxon>
        <taxon>Cenchrinae</taxon>
        <taxon>Setaria</taxon>
    </lineage>
</organism>
<accession>K3ZPF0</accession>
<dbReference type="EMBL" id="AGNK02004814">
    <property type="status" value="NOT_ANNOTATED_CDS"/>
    <property type="molecule type" value="Genomic_DNA"/>
</dbReference>
<sequence length="42" mass="4513">MGKILCGIITVVESWLCLSVQHNKEQGLCSVSVSCCNIDSSK</sequence>
<reference evidence="2" key="1">
    <citation type="journal article" date="2012" name="Nat. Biotechnol.">
        <title>Reference genome sequence of the model plant Setaria.</title>
        <authorList>
            <person name="Bennetzen J.L."/>
            <person name="Schmutz J."/>
            <person name="Wang H."/>
            <person name="Percifield R."/>
            <person name="Hawkins J."/>
            <person name="Pontaroli A.C."/>
            <person name="Estep M."/>
            <person name="Feng L."/>
            <person name="Vaughn J.N."/>
            <person name="Grimwood J."/>
            <person name="Jenkins J."/>
            <person name="Barry K."/>
            <person name="Lindquist E."/>
            <person name="Hellsten U."/>
            <person name="Deshpande S."/>
            <person name="Wang X."/>
            <person name="Wu X."/>
            <person name="Mitros T."/>
            <person name="Triplett J."/>
            <person name="Yang X."/>
            <person name="Ye C.Y."/>
            <person name="Mauro-Herrera M."/>
            <person name="Wang L."/>
            <person name="Li P."/>
            <person name="Sharma M."/>
            <person name="Sharma R."/>
            <person name="Ronald P.C."/>
            <person name="Panaud O."/>
            <person name="Kellogg E.A."/>
            <person name="Brutnell T.P."/>
            <person name="Doust A.N."/>
            <person name="Tuskan G.A."/>
            <person name="Rokhsar D."/>
            <person name="Devos K.M."/>
        </authorList>
    </citation>
    <scope>NUCLEOTIDE SEQUENCE [LARGE SCALE GENOMIC DNA]</scope>
    <source>
        <strain evidence="2">cv. Yugu1</strain>
    </source>
</reference>
<evidence type="ECO:0000313" key="2">
    <source>
        <dbReference type="Proteomes" id="UP000004995"/>
    </source>
</evidence>
<dbReference type="ExpressionAtlas" id="K3ZPF0">
    <property type="expression patterns" value="baseline"/>
</dbReference>
<reference evidence="1" key="2">
    <citation type="submission" date="2018-08" db="UniProtKB">
        <authorList>
            <consortium name="EnsemblPlants"/>
        </authorList>
    </citation>
    <scope>IDENTIFICATION</scope>
    <source>
        <strain evidence="1">Yugu1</strain>
    </source>
</reference>
<name>K3ZPF0_SETIT</name>
<protein>
    <submittedName>
        <fullName evidence="1">Uncharacterized protein</fullName>
    </submittedName>
</protein>
<evidence type="ECO:0000313" key="1">
    <source>
        <dbReference type="EnsemblPlants" id="KQK94275"/>
    </source>
</evidence>
<dbReference type="Gramene" id="KQK94275">
    <property type="protein sequence ID" value="KQK94275"/>
    <property type="gene ID" value="SETIT_028431mg"/>
</dbReference>
<dbReference type="EnsemblPlants" id="KQK94275">
    <property type="protein sequence ID" value="KQK94275"/>
    <property type="gene ID" value="SETIT_028431mg"/>
</dbReference>
<dbReference type="Proteomes" id="UP000004995">
    <property type="component" value="Unassembled WGS sequence"/>
</dbReference>
<proteinExistence type="predicted"/>
<dbReference type="HOGENOM" id="CLU_3261490_0_0_1"/>